<dbReference type="Pfam" id="PF02685">
    <property type="entry name" value="Glucokinase"/>
    <property type="match status" value="1"/>
</dbReference>
<keyword evidence="2 5" id="KW-0418">Kinase</keyword>
<comment type="caution">
    <text evidence="5">The sequence shown here is derived from an EMBL/GenBank/DDBJ whole genome shotgun (WGS) entry which is preliminary data.</text>
</comment>
<dbReference type="InterPro" id="IPR050201">
    <property type="entry name" value="Bacterial_glucokinase"/>
</dbReference>
<dbReference type="OrthoDB" id="9800595at2"/>
<organism evidence="5 6">
    <name type="scientific">Alsobacter soli</name>
    <dbReference type="NCBI Taxonomy" id="2109933"/>
    <lineage>
        <taxon>Bacteria</taxon>
        <taxon>Pseudomonadati</taxon>
        <taxon>Pseudomonadota</taxon>
        <taxon>Alphaproteobacteria</taxon>
        <taxon>Hyphomicrobiales</taxon>
        <taxon>Alsobacteraceae</taxon>
        <taxon>Alsobacter</taxon>
    </lineage>
</organism>
<feature type="compositionally biased region" description="Basic residues" evidence="4">
    <location>
        <begin position="39"/>
        <end position="49"/>
    </location>
</feature>
<accession>A0A2T1HQZ4</accession>
<evidence type="ECO:0000256" key="2">
    <source>
        <dbReference type="ARBA" id="ARBA00022777"/>
    </source>
</evidence>
<dbReference type="GO" id="GO:0006096">
    <property type="term" value="P:glycolytic process"/>
    <property type="evidence" value="ECO:0007669"/>
    <property type="project" value="InterPro"/>
</dbReference>
<evidence type="ECO:0000256" key="4">
    <source>
        <dbReference type="SAM" id="MobiDB-lite"/>
    </source>
</evidence>
<dbReference type="AlphaFoldDB" id="A0A2T1HQZ4"/>
<proteinExistence type="inferred from homology"/>
<dbReference type="PANTHER" id="PTHR47690:SF1">
    <property type="entry name" value="GLUCOKINASE"/>
    <property type="match status" value="1"/>
</dbReference>
<dbReference type="GO" id="GO:0004340">
    <property type="term" value="F:glucokinase activity"/>
    <property type="evidence" value="ECO:0007669"/>
    <property type="project" value="InterPro"/>
</dbReference>
<name>A0A2T1HQZ4_9HYPH</name>
<dbReference type="InterPro" id="IPR003836">
    <property type="entry name" value="Glucokinase"/>
</dbReference>
<keyword evidence="1" id="KW-0808">Transferase</keyword>
<dbReference type="Proteomes" id="UP000239772">
    <property type="component" value="Unassembled WGS sequence"/>
</dbReference>
<sequence>MAAPAKRVTTWPCFYPIFQQGAGRKWSSLGCPGREAQRPARRVRRRRRSGGLCVEVRPEQRSSPGPPVPTSLSIALPYPIVVGDIGGTNARFALQLEPNGPLALLGRFKTAEFASVALALAAATVPAPVRPRSAVLCAAGPVADRRCALTNASWVIDGPELVGLGSVEEGLLLNDFEAQALSLPALPPEVVEPIGAVRPGEGPQVVLGPGTGLGVGALVRLDGRYAPLPSEGGHVDLAATDAEEERVFPHVRRVEGRLTAEAILSGPGLVALHHARLQAHGLPPAPGVDGVAIVNAALADHAGAEADTVRLFIRVLARFAGDMAIVFGATGGVTLAGGILPRVRALLDPAAFRAAFENKPPVEALPMRIATRLVTSPDAVLHGMAAIASDPARYALDYAERLWSR</sequence>
<dbReference type="EMBL" id="PVZS01000017">
    <property type="protein sequence ID" value="PSC04066.1"/>
    <property type="molecule type" value="Genomic_DNA"/>
</dbReference>
<protein>
    <submittedName>
        <fullName evidence="5">Glucokinase</fullName>
    </submittedName>
</protein>
<keyword evidence="6" id="KW-1185">Reference proteome</keyword>
<dbReference type="GO" id="GO:0005524">
    <property type="term" value="F:ATP binding"/>
    <property type="evidence" value="ECO:0007669"/>
    <property type="project" value="InterPro"/>
</dbReference>
<dbReference type="GO" id="GO:0005829">
    <property type="term" value="C:cytosol"/>
    <property type="evidence" value="ECO:0007669"/>
    <property type="project" value="TreeGrafter"/>
</dbReference>
<evidence type="ECO:0000256" key="3">
    <source>
        <dbReference type="RuleBase" id="RU004046"/>
    </source>
</evidence>
<dbReference type="Gene3D" id="3.40.367.20">
    <property type="match status" value="1"/>
</dbReference>
<dbReference type="InterPro" id="IPR043129">
    <property type="entry name" value="ATPase_NBD"/>
</dbReference>
<evidence type="ECO:0000313" key="6">
    <source>
        <dbReference type="Proteomes" id="UP000239772"/>
    </source>
</evidence>
<dbReference type="Gene3D" id="3.30.420.40">
    <property type="match status" value="1"/>
</dbReference>
<evidence type="ECO:0000313" key="5">
    <source>
        <dbReference type="EMBL" id="PSC04066.1"/>
    </source>
</evidence>
<comment type="similarity">
    <text evidence="3">Belongs to the bacterial glucokinase family.</text>
</comment>
<reference evidence="6" key="1">
    <citation type="submission" date="2018-03" db="EMBL/GenBank/DDBJ databases">
        <authorList>
            <person name="Sun L."/>
            <person name="Liu H."/>
            <person name="Chen W."/>
            <person name="Huang K."/>
            <person name="Liu W."/>
            <person name="Gao X."/>
        </authorList>
    </citation>
    <scope>NUCLEOTIDE SEQUENCE [LARGE SCALE GENOMIC DNA]</scope>
    <source>
        <strain evidence="6">SH9</strain>
    </source>
</reference>
<dbReference type="GO" id="GO:0005536">
    <property type="term" value="F:D-glucose binding"/>
    <property type="evidence" value="ECO:0007669"/>
    <property type="project" value="InterPro"/>
</dbReference>
<dbReference type="PANTHER" id="PTHR47690">
    <property type="entry name" value="GLUCOKINASE"/>
    <property type="match status" value="1"/>
</dbReference>
<evidence type="ECO:0000256" key="1">
    <source>
        <dbReference type="ARBA" id="ARBA00022679"/>
    </source>
</evidence>
<gene>
    <name evidence="5" type="ORF">SLNSH_15780</name>
</gene>
<dbReference type="SUPFAM" id="SSF53067">
    <property type="entry name" value="Actin-like ATPase domain"/>
    <property type="match status" value="1"/>
</dbReference>
<feature type="region of interest" description="Disordered" evidence="4">
    <location>
        <begin position="32"/>
        <end position="52"/>
    </location>
</feature>
<dbReference type="CDD" id="cd24008">
    <property type="entry name" value="ASKHA_NBD_GLK"/>
    <property type="match status" value="1"/>
</dbReference>